<evidence type="ECO:0000256" key="1">
    <source>
        <dbReference type="SAM" id="MobiDB-lite"/>
    </source>
</evidence>
<dbReference type="EMBL" id="LN483070">
    <property type="protein sequence ID" value="CEA07735.1"/>
    <property type="molecule type" value="Genomic_DNA"/>
</dbReference>
<dbReference type="PATRIC" id="fig|1461584.3.peg.1048"/>
<sequence>MAGRLIDIDPELAFQHAVAASSRAGRLASVREAVGLTAYAAEHFGEALREFRTHRRISGSTEYLPIMADCERGLGRPDKALELAASEEAAELSPAGKVDMAIVVSGAHMDLEQYEEAVTALEIPQLDRNRAFSYSPQLFRAYADALELVDRAEEAEGWRRQALVAERALGVGDFAEPEIYDFDEEDEQPRRPRHTGASTDAPGTVGVTDAARAADADGFEDAAIVDETGMTVTDGPAQDSEDDADAESADEAAEGNGQDEQVSGRDA</sequence>
<evidence type="ECO:0008006" key="3">
    <source>
        <dbReference type="Google" id="ProtNLM"/>
    </source>
</evidence>
<dbReference type="AlphaFoldDB" id="A0A078MN70"/>
<organism evidence="2">
    <name type="scientific">Arthrobacter saudimassiliensis</name>
    <dbReference type="NCBI Taxonomy" id="1461584"/>
    <lineage>
        <taxon>Bacteria</taxon>
        <taxon>Bacillati</taxon>
        <taxon>Actinomycetota</taxon>
        <taxon>Actinomycetes</taxon>
        <taxon>Micrococcales</taxon>
        <taxon>Micrococcaceae</taxon>
        <taxon>Arthrobacter</taxon>
    </lineage>
</organism>
<proteinExistence type="predicted"/>
<accession>A0A078MN70</accession>
<protein>
    <recommendedName>
        <fullName evidence="3">TPR-repeat-containing protein</fullName>
    </recommendedName>
</protein>
<name>A0A078MN70_9MICC</name>
<feature type="region of interest" description="Disordered" evidence="1">
    <location>
        <begin position="182"/>
        <end position="267"/>
    </location>
</feature>
<reference evidence="2" key="1">
    <citation type="submission" date="2014-07" db="EMBL/GenBank/DDBJ databases">
        <authorList>
            <person name="Urmite Genomes Urmite Genomes"/>
        </authorList>
    </citation>
    <scope>NUCLEOTIDE SEQUENCE</scope>
    <source>
        <strain evidence="2">11W110_air</strain>
    </source>
</reference>
<gene>
    <name evidence="2" type="ORF">BN1051_01057</name>
</gene>
<dbReference type="Gene3D" id="1.25.40.10">
    <property type="entry name" value="Tetratricopeptide repeat domain"/>
    <property type="match status" value="1"/>
</dbReference>
<feature type="compositionally biased region" description="Acidic residues" evidence="1">
    <location>
        <begin position="239"/>
        <end position="253"/>
    </location>
</feature>
<dbReference type="InterPro" id="IPR011990">
    <property type="entry name" value="TPR-like_helical_dom_sf"/>
</dbReference>
<evidence type="ECO:0000313" key="2">
    <source>
        <dbReference type="EMBL" id="CEA07735.1"/>
    </source>
</evidence>